<gene>
    <name evidence="1" type="ORF">J7T54_001490</name>
</gene>
<accession>A0A9P9Y112</accession>
<dbReference type="EMBL" id="JAGIXG020000021">
    <property type="protein sequence ID" value="KAI6781527.1"/>
    <property type="molecule type" value="Genomic_DNA"/>
</dbReference>
<dbReference type="RefSeq" id="XP_051362383.1">
    <property type="nucleotide sequence ID" value="XM_051506372.1"/>
</dbReference>
<evidence type="ECO:0000313" key="1">
    <source>
        <dbReference type="EMBL" id="KAI6781527.1"/>
    </source>
</evidence>
<reference evidence="1" key="1">
    <citation type="journal article" date="2021" name="J Fungi (Basel)">
        <title>Genomic and Metabolomic Analyses of the Marine Fungus Emericellopsis cladophorae: Insights into Saltwater Adaptability Mechanisms and Its Biosynthetic Potential.</title>
        <authorList>
            <person name="Goncalves M.F.M."/>
            <person name="Hilario S."/>
            <person name="Van de Peer Y."/>
            <person name="Esteves A.C."/>
            <person name="Alves A."/>
        </authorList>
    </citation>
    <scope>NUCLEOTIDE SEQUENCE</scope>
    <source>
        <strain evidence="1">MUM 19.33</strain>
    </source>
</reference>
<organism evidence="1 2">
    <name type="scientific">Emericellopsis cladophorae</name>
    <dbReference type="NCBI Taxonomy" id="2686198"/>
    <lineage>
        <taxon>Eukaryota</taxon>
        <taxon>Fungi</taxon>
        <taxon>Dikarya</taxon>
        <taxon>Ascomycota</taxon>
        <taxon>Pezizomycotina</taxon>
        <taxon>Sordariomycetes</taxon>
        <taxon>Hypocreomycetidae</taxon>
        <taxon>Hypocreales</taxon>
        <taxon>Bionectriaceae</taxon>
        <taxon>Emericellopsis</taxon>
    </lineage>
</organism>
<dbReference type="Proteomes" id="UP001055219">
    <property type="component" value="Unassembled WGS sequence"/>
</dbReference>
<dbReference type="GeneID" id="75828008"/>
<keyword evidence="2" id="KW-1185">Reference proteome</keyword>
<dbReference type="AlphaFoldDB" id="A0A9P9Y112"/>
<sequence>MHQSSSCLRHFGFKVQAWAPARRMDAEQSTTTTCCHRHLYHHGLRSQWHYPRSISSSSACRFANIISILKFTSRH</sequence>
<evidence type="ECO:0000313" key="2">
    <source>
        <dbReference type="Proteomes" id="UP001055219"/>
    </source>
</evidence>
<comment type="caution">
    <text evidence="1">The sequence shown here is derived from an EMBL/GenBank/DDBJ whole genome shotgun (WGS) entry which is preliminary data.</text>
</comment>
<name>A0A9P9Y112_9HYPO</name>
<protein>
    <submittedName>
        <fullName evidence="1">Uncharacterized protein</fullName>
    </submittedName>
</protein>
<reference evidence="1" key="2">
    <citation type="submission" date="2022-07" db="EMBL/GenBank/DDBJ databases">
        <authorList>
            <person name="Goncalves M.F.M."/>
            <person name="Hilario S."/>
            <person name="Van De Peer Y."/>
            <person name="Esteves A.C."/>
            <person name="Alves A."/>
        </authorList>
    </citation>
    <scope>NUCLEOTIDE SEQUENCE</scope>
    <source>
        <strain evidence="1">MUM 19.33</strain>
    </source>
</reference>
<proteinExistence type="predicted"/>